<dbReference type="EMBL" id="SSND01000001">
    <property type="protein sequence ID" value="THD85102.1"/>
    <property type="molecule type" value="Genomic_DNA"/>
</dbReference>
<dbReference type="Proteomes" id="UP000309450">
    <property type="component" value="Unassembled WGS sequence"/>
</dbReference>
<comment type="caution">
    <text evidence="3">The sequence shown here is derived from an EMBL/GenBank/DDBJ whole genome shotgun (WGS) entry which is preliminary data.</text>
</comment>
<name>A0A4V3V0S6_9RHOB</name>
<accession>A0A4V3V0S6</accession>
<dbReference type="Gene3D" id="3.20.20.100">
    <property type="entry name" value="NADP-dependent oxidoreductase domain"/>
    <property type="match status" value="1"/>
</dbReference>
<dbReference type="Pfam" id="PF00248">
    <property type="entry name" value="Aldo_ket_red"/>
    <property type="match status" value="1"/>
</dbReference>
<protein>
    <submittedName>
        <fullName evidence="3">Aldo/keto reductase</fullName>
    </submittedName>
</protein>
<dbReference type="AlphaFoldDB" id="A0A4V3V0S6"/>
<keyword evidence="4" id="KW-1185">Reference proteome</keyword>
<dbReference type="InterPro" id="IPR036812">
    <property type="entry name" value="NAD(P)_OxRdtase_dom_sf"/>
</dbReference>
<evidence type="ECO:0000259" key="2">
    <source>
        <dbReference type="Pfam" id="PF00248"/>
    </source>
</evidence>
<gene>
    <name evidence="3" type="ORF">E7811_05120</name>
</gene>
<feature type="domain" description="NADP-dependent oxidoreductase" evidence="2">
    <location>
        <begin position="16"/>
        <end position="304"/>
    </location>
</feature>
<sequence length="327" mass="35213">MKKRKLGASGPSVSAIGLGCLSFGGIFGPTTTAESLACLDAAVDHGIDLLDTANIYGNGISETVIGEWLRTRHPQVSIATKAGIVSGPPRGVDNAPAYLRAELEGSLRRLGVDHVALFYLHRHEQTRPIEEVAETMGRLIDEGKIGGWGLSEIAPYTLRRAHAVTPVTAVQNEYSLWSRQADLGMIRTCAELGVAFVPFSPLARGALGVTMPDPALMAPGEFRLKIPRFLPENWPLNRAILEGFRAYAADRGVTPPALALAWVLDQGEHLIPIPGTRTAAHLADWAGAAEITLTDEDRAAIDRLLPAGWAYGDRYSDDQASTVERYC</sequence>
<dbReference type="PANTHER" id="PTHR43625:SF40">
    <property type="entry name" value="ALDO-KETO REDUCTASE YAKC [NADP(+)]"/>
    <property type="match status" value="1"/>
</dbReference>
<dbReference type="SUPFAM" id="SSF51430">
    <property type="entry name" value="NAD(P)-linked oxidoreductase"/>
    <property type="match status" value="1"/>
</dbReference>
<evidence type="ECO:0000313" key="4">
    <source>
        <dbReference type="Proteomes" id="UP000309450"/>
    </source>
</evidence>
<reference evidence="3 4" key="1">
    <citation type="submission" date="2019-04" db="EMBL/GenBank/DDBJ databases">
        <title>Draft genome sequence of Gemmobacter aestuarii sp. nov.</title>
        <authorList>
            <person name="Hameed A."/>
            <person name="Lin S.-Y."/>
            <person name="Shahina M."/>
            <person name="Lai W.-A."/>
            <person name="Young C.-C."/>
        </authorList>
    </citation>
    <scope>NUCLEOTIDE SEQUENCE [LARGE SCALE GENOMIC DNA]</scope>
    <source>
        <strain evidence="3 4">CC-PW-75</strain>
    </source>
</reference>
<dbReference type="GO" id="GO:0005737">
    <property type="term" value="C:cytoplasm"/>
    <property type="evidence" value="ECO:0007669"/>
    <property type="project" value="TreeGrafter"/>
</dbReference>
<dbReference type="PROSITE" id="PS51257">
    <property type="entry name" value="PROKAR_LIPOPROTEIN"/>
    <property type="match status" value="1"/>
</dbReference>
<dbReference type="GO" id="GO:0016491">
    <property type="term" value="F:oxidoreductase activity"/>
    <property type="evidence" value="ECO:0007669"/>
    <property type="project" value="UniProtKB-KW"/>
</dbReference>
<dbReference type="RefSeq" id="WP_136393478.1">
    <property type="nucleotide sequence ID" value="NZ_SSND01000001.1"/>
</dbReference>
<dbReference type="InterPro" id="IPR050791">
    <property type="entry name" value="Aldo-Keto_reductase"/>
</dbReference>
<proteinExistence type="predicted"/>
<dbReference type="PANTHER" id="PTHR43625">
    <property type="entry name" value="AFLATOXIN B1 ALDEHYDE REDUCTASE"/>
    <property type="match status" value="1"/>
</dbReference>
<keyword evidence="1" id="KW-0560">Oxidoreductase</keyword>
<evidence type="ECO:0000256" key="1">
    <source>
        <dbReference type="ARBA" id="ARBA00023002"/>
    </source>
</evidence>
<evidence type="ECO:0000313" key="3">
    <source>
        <dbReference type="EMBL" id="THD85102.1"/>
    </source>
</evidence>
<organism evidence="3 4">
    <name type="scientific">Aliigemmobacter aestuarii</name>
    <dbReference type="NCBI Taxonomy" id="1445661"/>
    <lineage>
        <taxon>Bacteria</taxon>
        <taxon>Pseudomonadati</taxon>
        <taxon>Pseudomonadota</taxon>
        <taxon>Alphaproteobacteria</taxon>
        <taxon>Rhodobacterales</taxon>
        <taxon>Paracoccaceae</taxon>
        <taxon>Aliigemmobacter</taxon>
    </lineage>
</organism>
<dbReference type="InterPro" id="IPR023210">
    <property type="entry name" value="NADP_OxRdtase_dom"/>
</dbReference>
<dbReference type="OrthoDB" id="9803483at2"/>